<dbReference type="EMBL" id="CAADGH010000043">
    <property type="protein sequence ID" value="VFK76137.1"/>
    <property type="molecule type" value="Genomic_DNA"/>
</dbReference>
<organism evidence="2">
    <name type="scientific">Candidatus Kentrum sp. MB</name>
    <dbReference type="NCBI Taxonomy" id="2138164"/>
    <lineage>
        <taxon>Bacteria</taxon>
        <taxon>Pseudomonadati</taxon>
        <taxon>Pseudomonadota</taxon>
        <taxon>Gammaproteobacteria</taxon>
        <taxon>Candidatus Kentrum</taxon>
    </lineage>
</organism>
<dbReference type="InterPro" id="IPR015946">
    <property type="entry name" value="KH_dom-like_a/b"/>
</dbReference>
<protein>
    <submittedName>
        <fullName evidence="2">Putative redox protein</fullName>
    </submittedName>
</protein>
<dbReference type="InterPro" id="IPR003718">
    <property type="entry name" value="OsmC/Ohr_fam"/>
</dbReference>
<dbReference type="PANTHER" id="PTHR39624">
    <property type="entry name" value="PROTEIN INVOLVED IN RIMO-MEDIATED BETA-METHYLTHIOLATION OF RIBOSOMAL PROTEIN S12 YCAO"/>
    <property type="match status" value="1"/>
</dbReference>
<name>A0A450XVR0_9GAMM</name>
<gene>
    <name evidence="3" type="ORF">BECKMB1821H_GA0114242_104317</name>
    <name evidence="2" type="ORF">BECKMB1821I_GA0114274_104419</name>
</gene>
<dbReference type="EMBL" id="CAADFQ010000044">
    <property type="protein sequence ID" value="VFK33363.1"/>
    <property type="molecule type" value="Genomic_DNA"/>
</dbReference>
<dbReference type="Pfam" id="PF02566">
    <property type="entry name" value="OsmC"/>
    <property type="match status" value="1"/>
</dbReference>
<evidence type="ECO:0000313" key="3">
    <source>
        <dbReference type="EMBL" id="VFK76137.1"/>
    </source>
</evidence>
<dbReference type="Gene3D" id="3.30.300.20">
    <property type="match status" value="1"/>
</dbReference>
<dbReference type="InterPro" id="IPR029058">
    <property type="entry name" value="AB_hydrolase_fold"/>
</dbReference>
<dbReference type="PANTHER" id="PTHR39624:SF2">
    <property type="entry name" value="OSMC-LIKE PROTEIN"/>
    <property type="match status" value="1"/>
</dbReference>
<dbReference type="SUPFAM" id="SSF53474">
    <property type="entry name" value="alpha/beta-Hydrolases"/>
    <property type="match status" value="1"/>
</dbReference>
<sequence>MTNDRYPMIRKDKVTFGDGRMTGILERPASEPEAIALFAQCFTCPKDILAASRISRALAARGFGVFRFDFTGLGDDENDPGEATFSTHVEDVLRAAGYLRDNVEAPRLLIGHSLGGIVMLSAARSIPEAKAVVTIGAPSDFESIRHLLEEGTWERVMSEVDALGRNDPKSLLRRIERGKRFLRELSTSDFAAQVAQQIREMRKALLVLHSPQDEVVGLHHARNLFEAALHPKSFLSLESSDHLISRPEDAQYIADVVVAWSGKYIRVSGEDSAALPDAPEVGEVLVTELDGRFSQEVRTHRHAFLADEPLDYGGADTGPSPYELLLAGLGACTAMTIRMYAKHKKLTLEKVSVRLEHEKIDAKDCPECETKKGKIDRISREIRVEGQLTPDQRRRILAIANRCPVHKTIHGEIQDRVWLAEDEAKR</sequence>
<dbReference type="InterPro" id="IPR036102">
    <property type="entry name" value="OsmC/Ohrsf"/>
</dbReference>
<evidence type="ECO:0000313" key="2">
    <source>
        <dbReference type="EMBL" id="VFK33363.1"/>
    </source>
</evidence>
<reference evidence="2" key="1">
    <citation type="submission" date="2019-02" db="EMBL/GenBank/DDBJ databases">
        <authorList>
            <person name="Gruber-Vodicka R. H."/>
            <person name="Seah K. B. B."/>
        </authorList>
    </citation>
    <scope>NUCLEOTIDE SEQUENCE</scope>
    <source>
        <strain evidence="3">BECK_BZ198</strain>
        <strain evidence="2">BECK_BZ199</strain>
    </source>
</reference>
<dbReference type="AlphaFoldDB" id="A0A450XVR0"/>
<feature type="domain" description="AB hydrolase-1" evidence="1">
    <location>
        <begin position="53"/>
        <end position="244"/>
    </location>
</feature>
<dbReference type="InterPro" id="IPR000073">
    <property type="entry name" value="AB_hydrolase_1"/>
</dbReference>
<dbReference type="SUPFAM" id="SSF82784">
    <property type="entry name" value="OsmC-like"/>
    <property type="match status" value="1"/>
</dbReference>
<dbReference type="Gene3D" id="3.40.50.1820">
    <property type="entry name" value="alpha/beta hydrolase"/>
    <property type="match status" value="1"/>
</dbReference>
<proteinExistence type="predicted"/>
<accession>A0A450XVR0</accession>
<dbReference type="Pfam" id="PF12697">
    <property type="entry name" value="Abhydrolase_6"/>
    <property type="match status" value="1"/>
</dbReference>
<evidence type="ECO:0000259" key="1">
    <source>
        <dbReference type="Pfam" id="PF12697"/>
    </source>
</evidence>